<dbReference type="GeneID" id="96612024"/>
<dbReference type="Gene3D" id="3.30.450.40">
    <property type="match status" value="1"/>
</dbReference>
<dbReference type="eggNOG" id="COG1853">
    <property type="taxonomic scope" value="Bacteria"/>
</dbReference>
<protein>
    <submittedName>
        <fullName evidence="3">Nitrilotriacetate monooxygenase component B</fullName>
        <ecNumber evidence="3">1.14.13.-</ecNumber>
    </submittedName>
</protein>
<comment type="similarity">
    <text evidence="1">Belongs to the non-flavoprotein flavin reductase family.</text>
</comment>
<dbReference type="InterPro" id="IPR050268">
    <property type="entry name" value="NADH-dep_flavin_reductase"/>
</dbReference>
<dbReference type="SUPFAM" id="SSF50475">
    <property type="entry name" value="FMN-binding split barrel"/>
    <property type="match status" value="1"/>
</dbReference>
<dbReference type="InterPro" id="IPR029016">
    <property type="entry name" value="GAF-like_dom_sf"/>
</dbReference>
<keyword evidence="2 3" id="KW-0560">Oxidoreductase</keyword>
<evidence type="ECO:0000256" key="2">
    <source>
        <dbReference type="ARBA" id="ARBA00023002"/>
    </source>
</evidence>
<dbReference type="Gene3D" id="2.30.110.10">
    <property type="entry name" value="Electron Transport, Fmn-binding Protein, Chain A"/>
    <property type="match status" value="1"/>
</dbReference>
<dbReference type="GO" id="GO:0004497">
    <property type="term" value="F:monooxygenase activity"/>
    <property type="evidence" value="ECO:0007669"/>
    <property type="project" value="UniProtKB-KW"/>
</dbReference>
<proteinExistence type="inferred from homology"/>
<evidence type="ECO:0000313" key="4">
    <source>
        <dbReference type="Proteomes" id="UP000030300"/>
    </source>
</evidence>
<dbReference type="GO" id="GO:0042602">
    <property type="term" value="F:riboflavin reductase (NADPH) activity"/>
    <property type="evidence" value="ECO:0007669"/>
    <property type="project" value="TreeGrafter"/>
</dbReference>
<dbReference type="Pfam" id="PF01613">
    <property type="entry name" value="Flavin_Reduct"/>
    <property type="match status" value="1"/>
</dbReference>
<dbReference type="SMART" id="SM00903">
    <property type="entry name" value="Flavin_Reduct"/>
    <property type="match status" value="1"/>
</dbReference>
<evidence type="ECO:0000256" key="1">
    <source>
        <dbReference type="ARBA" id="ARBA00008898"/>
    </source>
</evidence>
<dbReference type="AlphaFoldDB" id="A0A0A1DPD9"/>
<dbReference type="STRING" id="2045.KR76_25045"/>
<dbReference type="PANTHER" id="PTHR30466:SF11">
    <property type="entry name" value="FLAVIN-DEPENDENT MONOOXYGENASE, REDUCTASE SUBUNIT HSAB"/>
    <property type="match status" value="1"/>
</dbReference>
<dbReference type="GO" id="GO:0010181">
    <property type="term" value="F:FMN binding"/>
    <property type="evidence" value="ECO:0007669"/>
    <property type="project" value="InterPro"/>
</dbReference>
<dbReference type="EMBL" id="CP009896">
    <property type="protein sequence ID" value="AIY19229.1"/>
    <property type="molecule type" value="Genomic_DNA"/>
</dbReference>
<organism evidence="3 4">
    <name type="scientific">Nocardioides simplex</name>
    <name type="common">Arthrobacter simplex</name>
    <dbReference type="NCBI Taxonomy" id="2045"/>
    <lineage>
        <taxon>Bacteria</taxon>
        <taxon>Bacillati</taxon>
        <taxon>Actinomycetota</taxon>
        <taxon>Actinomycetes</taxon>
        <taxon>Propionibacteriales</taxon>
        <taxon>Nocardioidaceae</taxon>
        <taxon>Pimelobacter</taxon>
    </lineage>
</organism>
<dbReference type="HOGENOM" id="CLU_701768_0_0_11"/>
<dbReference type="OrthoDB" id="9792858at2"/>
<keyword evidence="4" id="KW-1185">Reference proteome</keyword>
<dbReference type="InterPro" id="IPR002563">
    <property type="entry name" value="Flavin_Rdtase-like_dom"/>
</dbReference>
<dbReference type="SUPFAM" id="SSF55781">
    <property type="entry name" value="GAF domain-like"/>
    <property type="match status" value="1"/>
</dbReference>
<name>A0A0A1DPD9_NOCSI</name>
<sequence length="392" mass="42012">MSDTELAGDGRRFREVLAHFPTGVVVVTALGADDIPLGMVVGSFTSVSLDPPLVAYLPAKSSSSYAALRERPRFCVNVLASDQEQLCRQFASRGADKFAGVSWDLSPGGSPVLDGAVAWLDCSVESVLDGGDHDIVLGRVEHLDVPGAGAGDPLLFFQGGYGGFRPRSLVAPWSADLRLPLQVADVARGPMDELAREVGFPCYAQALVDDEVVVVAGAGGDHGMRTHIGRRMPLVPPYGSLFLDLADTDVAATQWAHHLRSAVAPEVRAGHREMLDRVRERGWSLGLRAPQHDDVWEEVARFSETRATPDAERRIGALLDGLTPYYEPADLDPAASYDVRMLAAPVRRDGRTVLVLVLYGMPAGVSGAQVDAWRERLVATADAVSARLAELG</sequence>
<gene>
    <name evidence="3" type="ORF">KR76_25045</name>
</gene>
<dbReference type="PANTHER" id="PTHR30466">
    <property type="entry name" value="FLAVIN REDUCTASE"/>
    <property type="match status" value="1"/>
</dbReference>
<evidence type="ECO:0000313" key="3">
    <source>
        <dbReference type="EMBL" id="AIY19229.1"/>
    </source>
</evidence>
<reference evidence="3 4" key="1">
    <citation type="journal article" date="2015" name="Genome Announc.">
        <title>Complete Genome Sequence of Steroid-Transforming Nocardioides simplex VKM Ac-2033D.</title>
        <authorList>
            <person name="Shtratnikova V.Y."/>
            <person name="Schelkunov M.I."/>
            <person name="Pekov Y.A."/>
            <person name="Fokina V.V."/>
            <person name="Logacheva M.D."/>
            <person name="Sokolov S.L."/>
            <person name="Bragin E.Y."/>
            <person name="Ashapkin V.V."/>
            <person name="Donova M.V."/>
        </authorList>
    </citation>
    <scope>NUCLEOTIDE SEQUENCE [LARGE SCALE GENOMIC DNA]</scope>
    <source>
        <strain evidence="3 4">VKM Ac-2033D</strain>
    </source>
</reference>
<dbReference type="Proteomes" id="UP000030300">
    <property type="component" value="Chromosome"/>
</dbReference>
<dbReference type="KEGG" id="psim:KR76_25045"/>
<dbReference type="EC" id="1.14.13.-" evidence="3"/>
<dbReference type="InterPro" id="IPR012349">
    <property type="entry name" value="Split_barrel_FMN-bd"/>
</dbReference>
<dbReference type="RefSeq" id="WP_038682223.1">
    <property type="nucleotide sequence ID" value="NZ_BJMC01000024.1"/>
</dbReference>
<dbReference type="InterPro" id="IPR014757">
    <property type="entry name" value="Tscrpt_reg_IclR_C"/>
</dbReference>
<dbReference type="PROSITE" id="PS51078">
    <property type="entry name" value="ICLR_ED"/>
    <property type="match status" value="1"/>
</dbReference>
<accession>A0A0A1DPD9</accession>
<keyword evidence="3" id="KW-0503">Monooxygenase</keyword>